<dbReference type="Proteomes" id="UP000322873">
    <property type="component" value="Unassembled WGS sequence"/>
</dbReference>
<keyword evidence="1" id="KW-0812">Transmembrane</keyword>
<gene>
    <name evidence="2" type="ORF">EYC84_006399</name>
</gene>
<dbReference type="AlphaFoldDB" id="A0A5M9K6S7"/>
<evidence type="ECO:0000256" key="1">
    <source>
        <dbReference type="SAM" id="Phobius"/>
    </source>
</evidence>
<reference evidence="2 3" key="1">
    <citation type="submission" date="2019-06" db="EMBL/GenBank/DDBJ databases">
        <title>Genome Sequence of the Brown Rot Fungal Pathogen Monilinia fructicola.</title>
        <authorList>
            <person name="De Miccolis Angelini R.M."/>
            <person name="Landi L."/>
            <person name="Abate D."/>
            <person name="Pollastro S."/>
            <person name="Romanazzi G."/>
            <person name="Faretra F."/>
        </authorList>
    </citation>
    <scope>NUCLEOTIDE SEQUENCE [LARGE SCALE GENOMIC DNA]</scope>
    <source>
        <strain evidence="2 3">Mfrc123</strain>
    </source>
</reference>
<keyword evidence="3" id="KW-1185">Reference proteome</keyword>
<evidence type="ECO:0000313" key="3">
    <source>
        <dbReference type="Proteomes" id="UP000322873"/>
    </source>
</evidence>
<protein>
    <submittedName>
        <fullName evidence="2">Uncharacterized protein</fullName>
    </submittedName>
</protein>
<sequence length="78" mass="9256">MIHIGIDFGFTSIWFMMGVFFLSKFSNFDSTNSAKRTLSFYKPNVQMSNIAFTPLDKAILYPFLYNRLFEYQFILMIK</sequence>
<evidence type="ECO:0000313" key="2">
    <source>
        <dbReference type="EMBL" id="KAA8576253.1"/>
    </source>
</evidence>
<feature type="transmembrane region" description="Helical" evidence="1">
    <location>
        <begin position="6"/>
        <end position="26"/>
    </location>
</feature>
<accession>A0A5M9K6S7</accession>
<name>A0A5M9K6S7_MONFR</name>
<comment type="caution">
    <text evidence="2">The sequence shown here is derived from an EMBL/GenBank/DDBJ whole genome shotgun (WGS) entry which is preliminary data.</text>
</comment>
<organism evidence="2 3">
    <name type="scientific">Monilinia fructicola</name>
    <name type="common">Brown rot fungus</name>
    <name type="synonym">Ciboria fructicola</name>
    <dbReference type="NCBI Taxonomy" id="38448"/>
    <lineage>
        <taxon>Eukaryota</taxon>
        <taxon>Fungi</taxon>
        <taxon>Dikarya</taxon>
        <taxon>Ascomycota</taxon>
        <taxon>Pezizomycotina</taxon>
        <taxon>Leotiomycetes</taxon>
        <taxon>Helotiales</taxon>
        <taxon>Sclerotiniaceae</taxon>
        <taxon>Monilinia</taxon>
    </lineage>
</organism>
<keyword evidence="1" id="KW-0472">Membrane</keyword>
<proteinExistence type="predicted"/>
<keyword evidence="1" id="KW-1133">Transmembrane helix</keyword>
<dbReference type="EMBL" id="VICG01000001">
    <property type="protein sequence ID" value="KAA8576253.1"/>
    <property type="molecule type" value="Genomic_DNA"/>
</dbReference>